<reference evidence="2 3" key="1">
    <citation type="submission" date="2015-09" db="EMBL/GenBank/DDBJ databases">
        <title>Identification and resolution of microdiversity through metagenomic sequencing of parallel consortia.</title>
        <authorList>
            <person name="Nelson W.C."/>
            <person name="Romine M.F."/>
            <person name="Lindemann S.R."/>
        </authorList>
    </citation>
    <scope>NUCLEOTIDE SEQUENCE [LARGE SCALE GENOMIC DNA]</scope>
    <source>
        <strain evidence="2">Ana</strain>
    </source>
</reference>
<dbReference type="PANTHER" id="PTHR36978:SF4">
    <property type="entry name" value="P-LOOP CONTAINING NUCLEOSIDE TRIPHOSPHATE HYDROLASE PROTEIN"/>
    <property type="match status" value="1"/>
</dbReference>
<dbReference type="AlphaFoldDB" id="A0A0P7ZB72"/>
<protein>
    <recommendedName>
        <fullName evidence="4">Sulfotransferase domain-containing protein</fullName>
    </recommendedName>
</protein>
<evidence type="ECO:0000313" key="2">
    <source>
        <dbReference type="EMBL" id="KPQ31913.1"/>
    </source>
</evidence>
<dbReference type="STRING" id="1666911.HLUCCA11_22755"/>
<feature type="region of interest" description="Disordered" evidence="1">
    <location>
        <begin position="1"/>
        <end position="45"/>
    </location>
</feature>
<dbReference type="InterPro" id="IPR027417">
    <property type="entry name" value="P-loop_NTPase"/>
</dbReference>
<sequence>MYWNETQMIKEREPKASLLNLSPNQKQSPSSKPSASRRRPSPSNKLTKFIMPRRSALVRALQLYFRKPRYTGKIFCIGFNKTGTTSLGKGLEELGYFHSTYTNKVWLDYYKNNKIVKLLEHTAKFDSTDDLPWLKEDMIPILDKVFLGSKFIYLERDEASWKRSIYNWSYQRTGKYPDIEQELAKFRAHRAFVLTYFKDRPSDQFIILNISDPEGFAKLAKFLGKTTSRKAFPHYNATTSNRS</sequence>
<evidence type="ECO:0000313" key="3">
    <source>
        <dbReference type="Proteomes" id="UP000050465"/>
    </source>
</evidence>
<comment type="caution">
    <text evidence="2">The sequence shown here is derived from an EMBL/GenBank/DDBJ whole genome shotgun (WGS) entry which is preliminary data.</text>
</comment>
<dbReference type="PANTHER" id="PTHR36978">
    <property type="entry name" value="P-LOOP CONTAINING NUCLEOTIDE TRIPHOSPHATE HYDROLASE"/>
    <property type="match status" value="1"/>
</dbReference>
<gene>
    <name evidence="2" type="ORF">HLUCCA11_22755</name>
</gene>
<dbReference type="Pfam" id="PF17784">
    <property type="entry name" value="Sulfotransfer_4"/>
    <property type="match status" value="2"/>
</dbReference>
<evidence type="ECO:0000256" key="1">
    <source>
        <dbReference type="SAM" id="MobiDB-lite"/>
    </source>
</evidence>
<dbReference type="SUPFAM" id="SSF52540">
    <property type="entry name" value="P-loop containing nucleoside triphosphate hydrolases"/>
    <property type="match status" value="1"/>
</dbReference>
<feature type="compositionally biased region" description="Low complexity" evidence="1">
    <location>
        <begin position="22"/>
        <end position="34"/>
    </location>
</feature>
<organism evidence="2 3">
    <name type="scientific">Phormidesmis priestleyi Ana</name>
    <dbReference type="NCBI Taxonomy" id="1666911"/>
    <lineage>
        <taxon>Bacteria</taxon>
        <taxon>Bacillati</taxon>
        <taxon>Cyanobacteriota</taxon>
        <taxon>Cyanophyceae</taxon>
        <taxon>Leptolyngbyales</taxon>
        <taxon>Leptolyngbyaceae</taxon>
        <taxon>Phormidesmis</taxon>
    </lineage>
</organism>
<dbReference type="Proteomes" id="UP000050465">
    <property type="component" value="Unassembled WGS sequence"/>
</dbReference>
<dbReference type="Gene3D" id="3.40.50.300">
    <property type="entry name" value="P-loop containing nucleotide triphosphate hydrolases"/>
    <property type="match status" value="1"/>
</dbReference>
<proteinExistence type="predicted"/>
<name>A0A0P7ZB72_9CYAN</name>
<dbReference type="InterPro" id="IPR040632">
    <property type="entry name" value="Sulfotransfer_4"/>
</dbReference>
<evidence type="ECO:0008006" key="4">
    <source>
        <dbReference type="Google" id="ProtNLM"/>
    </source>
</evidence>
<dbReference type="EMBL" id="LJZR01000077">
    <property type="protein sequence ID" value="KPQ31913.1"/>
    <property type="molecule type" value="Genomic_DNA"/>
</dbReference>
<accession>A0A0P7ZB72</accession>
<dbReference type="PATRIC" id="fig|1666911.3.peg.4568"/>